<evidence type="ECO:0000313" key="1">
    <source>
        <dbReference type="Ensembl" id="ENSMGAP00000023130.1"/>
    </source>
</evidence>
<dbReference type="Ensembl" id="ENSMGAT00000026361.1">
    <property type="protein sequence ID" value="ENSMGAP00000023130.1"/>
    <property type="gene ID" value="ENSMGAG00000019009.1"/>
</dbReference>
<dbReference type="GO" id="GO:0005742">
    <property type="term" value="C:mitochondrial outer membrane translocase complex"/>
    <property type="evidence" value="ECO:0007669"/>
    <property type="project" value="InterPro"/>
</dbReference>
<keyword evidence="2" id="KW-1185">Reference proteome</keyword>
<name>A0A803XUD4_MELGA</name>
<evidence type="ECO:0000313" key="2">
    <source>
        <dbReference type="Proteomes" id="UP000001645"/>
    </source>
</evidence>
<sequence>MFRIEGLGPKMDPEELRRKMRRDVLTSTLHLLLLNLTQFLTAQLSSLSRSR</sequence>
<dbReference type="InterPro" id="IPR029179">
    <property type="entry name" value="TOMM5_metazoa"/>
</dbReference>
<organism evidence="1 2">
    <name type="scientific">Meleagris gallopavo</name>
    <name type="common">Wild turkey</name>
    <dbReference type="NCBI Taxonomy" id="9103"/>
    <lineage>
        <taxon>Eukaryota</taxon>
        <taxon>Metazoa</taxon>
        <taxon>Chordata</taxon>
        <taxon>Craniata</taxon>
        <taxon>Vertebrata</taxon>
        <taxon>Euteleostomi</taxon>
        <taxon>Archelosauria</taxon>
        <taxon>Archosauria</taxon>
        <taxon>Dinosauria</taxon>
        <taxon>Saurischia</taxon>
        <taxon>Theropoda</taxon>
        <taxon>Coelurosauria</taxon>
        <taxon>Aves</taxon>
        <taxon>Neognathae</taxon>
        <taxon>Galloanserae</taxon>
        <taxon>Galliformes</taxon>
        <taxon>Phasianidae</taxon>
        <taxon>Meleagridinae</taxon>
        <taxon>Meleagris</taxon>
    </lineage>
</organism>
<protein>
    <recommendedName>
        <fullName evidence="3">Translocase of outer mitochondrial membrane 5</fullName>
    </recommendedName>
</protein>
<dbReference type="Proteomes" id="UP000001645">
    <property type="component" value="Chromosome Z"/>
</dbReference>
<reference evidence="1 2" key="1">
    <citation type="journal article" date="2010" name="PLoS Biol.">
        <title>Multi-platform next-generation sequencing of the domestic turkey (Meleagris gallopavo): genome assembly and analysis.</title>
        <authorList>
            <person name="Dalloul R.A."/>
            <person name="Long J.A."/>
            <person name="Zimin A.V."/>
            <person name="Aslam L."/>
            <person name="Beal K."/>
            <person name="Blomberg L.A."/>
            <person name="Bouffard P."/>
            <person name="Burt D.W."/>
            <person name="Crasta O."/>
            <person name="Crooijmans R.P."/>
            <person name="Cooper K."/>
            <person name="Coulombe R.A."/>
            <person name="De S."/>
            <person name="Delany M.E."/>
            <person name="Dodgson J.B."/>
            <person name="Dong J.J."/>
            <person name="Evans C."/>
            <person name="Frederickson K.M."/>
            <person name="Flicek P."/>
            <person name="Florea L."/>
            <person name="Folkerts O."/>
            <person name="Groenen M.A."/>
            <person name="Harkins T.T."/>
            <person name="Herrero J."/>
            <person name="Hoffmann S."/>
            <person name="Megens H.J."/>
            <person name="Jiang A."/>
            <person name="de Jong P."/>
            <person name="Kaiser P."/>
            <person name="Kim H."/>
            <person name="Kim K.W."/>
            <person name="Kim S."/>
            <person name="Langenberger D."/>
            <person name="Lee M.K."/>
            <person name="Lee T."/>
            <person name="Mane S."/>
            <person name="Marcais G."/>
            <person name="Marz M."/>
            <person name="McElroy A.P."/>
            <person name="Modise T."/>
            <person name="Nefedov M."/>
            <person name="Notredame C."/>
            <person name="Paton I.R."/>
            <person name="Payne W.S."/>
            <person name="Pertea G."/>
            <person name="Prickett D."/>
            <person name="Puiu D."/>
            <person name="Qioa D."/>
            <person name="Raineri E."/>
            <person name="Ruffier M."/>
            <person name="Salzberg S.L."/>
            <person name="Schatz M.C."/>
            <person name="Scheuring C."/>
            <person name="Schmidt C.J."/>
            <person name="Schroeder S."/>
            <person name="Searle S.M."/>
            <person name="Smith E.J."/>
            <person name="Smith J."/>
            <person name="Sonstegard T.S."/>
            <person name="Stadler P.F."/>
            <person name="Tafer H."/>
            <person name="Tu Z.J."/>
            <person name="Van Tassell C.P."/>
            <person name="Vilella A.J."/>
            <person name="Williams K.P."/>
            <person name="Yorke J.A."/>
            <person name="Zhang L."/>
            <person name="Zhang H.B."/>
            <person name="Zhang X."/>
            <person name="Zhang Y."/>
            <person name="Reed K.M."/>
        </authorList>
    </citation>
    <scope>NUCLEOTIDE SEQUENCE [LARGE SCALE GENOMIC DNA]</scope>
</reference>
<dbReference type="PANTHER" id="PTHR28436">
    <property type="entry name" value="MITOCHONDRIAL IMPORT RECEPTOR SUBUNIT TOM5 HOMOLOG"/>
    <property type="match status" value="1"/>
</dbReference>
<reference evidence="1" key="2">
    <citation type="submission" date="2025-08" db="UniProtKB">
        <authorList>
            <consortium name="Ensembl"/>
        </authorList>
    </citation>
    <scope>IDENTIFICATION</scope>
</reference>
<dbReference type="PANTHER" id="PTHR28436:SF1">
    <property type="entry name" value="MITOCHONDRIAL IMPORT RECEPTOR SUBUNIT TOM5 HOMOLOG"/>
    <property type="match status" value="1"/>
</dbReference>
<dbReference type="AlphaFoldDB" id="A0A803XUD4"/>
<dbReference type="InParanoid" id="A0A803XUD4"/>
<proteinExistence type="predicted"/>
<evidence type="ECO:0008006" key="3">
    <source>
        <dbReference type="Google" id="ProtNLM"/>
    </source>
</evidence>
<accession>A0A803XUD4</accession>
<reference evidence="1" key="3">
    <citation type="submission" date="2025-09" db="UniProtKB">
        <authorList>
            <consortium name="Ensembl"/>
        </authorList>
    </citation>
    <scope>IDENTIFICATION</scope>
</reference>
<dbReference type="GeneTree" id="ENSGT00990000206046"/>